<dbReference type="PIRSF" id="PIRSF006232">
    <property type="entry name" value="Pirin"/>
    <property type="match status" value="1"/>
</dbReference>
<evidence type="ECO:0000259" key="3">
    <source>
        <dbReference type="Pfam" id="PF02678"/>
    </source>
</evidence>
<comment type="similarity">
    <text evidence="1 2">Belongs to the pirin family.</text>
</comment>
<dbReference type="InterPro" id="IPR041602">
    <property type="entry name" value="Quercetinase_C"/>
</dbReference>
<dbReference type="Proteomes" id="UP000193804">
    <property type="component" value="Unassembled WGS sequence"/>
</dbReference>
<dbReference type="Pfam" id="PF02678">
    <property type="entry name" value="Pirin"/>
    <property type="match status" value="1"/>
</dbReference>
<gene>
    <name evidence="5" type="ORF">SAMN05661096_03345</name>
</gene>
<feature type="domain" description="Pirin N-terminal" evidence="3">
    <location>
        <begin position="22"/>
        <end position="127"/>
    </location>
</feature>
<accession>A0A1X7L0U0</accession>
<evidence type="ECO:0000256" key="1">
    <source>
        <dbReference type="ARBA" id="ARBA00008416"/>
    </source>
</evidence>
<evidence type="ECO:0000313" key="6">
    <source>
        <dbReference type="Proteomes" id="UP000193804"/>
    </source>
</evidence>
<dbReference type="EMBL" id="FXAW01000007">
    <property type="protein sequence ID" value="SMG47053.1"/>
    <property type="molecule type" value="Genomic_DNA"/>
</dbReference>
<evidence type="ECO:0000256" key="2">
    <source>
        <dbReference type="RuleBase" id="RU003457"/>
    </source>
</evidence>
<dbReference type="InterPro" id="IPR003829">
    <property type="entry name" value="Pirin_N_dom"/>
</dbReference>
<evidence type="ECO:0000259" key="4">
    <source>
        <dbReference type="Pfam" id="PF17954"/>
    </source>
</evidence>
<protein>
    <recommendedName>
        <fullName evidence="7">Pirin N-terminal domain-containing protein</fullName>
    </recommendedName>
</protein>
<proteinExistence type="inferred from homology"/>
<dbReference type="SUPFAM" id="SSF51182">
    <property type="entry name" value="RmlC-like cupins"/>
    <property type="match status" value="1"/>
</dbReference>
<dbReference type="InterPro" id="IPR012093">
    <property type="entry name" value="Pirin"/>
</dbReference>
<dbReference type="InterPro" id="IPR011051">
    <property type="entry name" value="RmlC_Cupin_sf"/>
</dbReference>
<keyword evidence="6" id="KW-1185">Reference proteome</keyword>
<reference evidence="6" key="1">
    <citation type="submission" date="2017-04" db="EMBL/GenBank/DDBJ databases">
        <authorList>
            <person name="Varghese N."/>
            <person name="Submissions S."/>
        </authorList>
    </citation>
    <scope>NUCLEOTIDE SEQUENCE [LARGE SCALE GENOMIC DNA]</scope>
    <source>
        <strain evidence="6">DSM 4125</strain>
    </source>
</reference>
<evidence type="ECO:0008006" key="7">
    <source>
        <dbReference type="Google" id="ProtNLM"/>
    </source>
</evidence>
<dbReference type="AlphaFoldDB" id="A0A1X7L0U0"/>
<dbReference type="InterPro" id="IPR014710">
    <property type="entry name" value="RmlC-like_jellyroll"/>
</dbReference>
<dbReference type="PANTHER" id="PTHR43212:SF3">
    <property type="entry name" value="QUERCETIN 2,3-DIOXYGENASE"/>
    <property type="match status" value="1"/>
</dbReference>
<dbReference type="Pfam" id="PF17954">
    <property type="entry name" value="Pirin_C_2"/>
    <property type="match status" value="1"/>
</dbReference>
<dbReference type="STRING" id="1028.SAMN05661096_03345"/>
<feature type="domain" description="Quercetin 2,3-dioxygenase C-terminal cupin" evidence="4">
    <location>
        <begin position="156"/>
        <end position="237"/>
    </location>
</feature>
<dbReference type="Gene3D" id="2.60.120.10">
    <property type="entry name" value="Jelly Rolls"/>
    <property type="match status" value="2"/>
</dbReference>
<sequence>MQQHTETNKINKLQIYRSNQRVTEKRPGFQSFQSFNFSYSYREGRDGLKALRVFNDDFVEHNTRIPLHPHVNYEILSVVLEGEMSHEDNFGNNILVQADEVKCMSAGKGLYHGGTCYHSTNFLQIWIEPNVRDTEPVIAKMTFNESERIGKWQLQVSPNQADGVLHIKQSIYAYRGNFKQGERVTFEELPSVDVFLFPLKGAFQIYDQLVDKRDSAEFTTQNGFEIEILQDADLWLMAQPNTKNENKTN</sequence>
<evidence type="ECO:0000313" key="5">
    <source>
        <dbReference type="EMBL" id="SMG47053.1"/>
    </source>
</evidence>
<dbReference type="PANTHER" id="PTHR43212">
    <property type="entry name" value="QUERCETIN 2,3-DIOXYGENASE"/>
    <property type="match status" value="1"/>
</dbReference>
<name>A0A1X7L0U0_9BACT</name>
<organism evidence="5 6">
    <name type="scientific">Marivirga sericea</name>
    <dbReference type="NCBI Taxonomy" id="1028"/>
    <lineage>
        <taxon>Bacteria</taxon>
        <taxon>Pseudomonadati</taxon>
        <taxon>Bacteroidota</taxon>
        <taxon>Cytophagia</taxon>
        <taxon>Cytophagales</taxon>
        <taxon>Marivirgaceae</taxon>
        <taxon>Marivirga</taxon>
    </lineage>
</organism>